<evidence type="ECO:0000256" key="1">
    <source>
        <dbReference type="ARBA" id="ARBA00004328"/>
    </source>
</evidence>
<keyword evidence="2" id="KW-0946">Virion</keyword>
<dbReference type="GO" id="GO:0051701">
    <property type="term" value="P:biological process involved in interaction with host"/>
    <property type="evidence" value="ECO:0007669"/>
    <property type="project" value="UniProtKB-ARBA"/>
</dbReference>
<dbReference type="EMBL" id="MZ274225">
    <property type="protein sequence ID" value="QWT71865.1"/>
    <property type="molecule type" value="Genomic_DNA"/>
</dbReference>
<dbReference type="InterPro" id="IPR015331">
    <property type="entry name" value="P22_tailspike_C"/>
</dbReference>
<gene>
    <name evidence="5" type="ORF">fmbp1_00019</name>
</gene>
<name>A0A8F2FA28_9CAUD</name>
<dbReference type="Pfam" id="PF09251">
    <property type="entry name" value="PhageP22-tail"/>
    <property type="match status" value="1"/>
</dbReference>
<proteinExistence type="predicted"/>
<evidence type="ECO:0000259" key="4">
    <source>
        <dbReference type="Pfam" id="PF18668"/>
    </source>
</evidence>
<evidence type="ECO:0000313" key="6">
    <source>
        <dbReference type="Proteomes" id="UP000693645"/>
    </source>
</evidence>
<sequence>MSSGCGEVMSLNDLQIAKKHQIFEAEVITGKQGGVAGGADIDYATNPVTGQTQKTLPAVLRDVGFSPASFNFTTGGTLGADDADKAVLWPKEDGGDGNYYAWRGSLPKVIPAASTPLTTGGISDSAWVAFGDITFRAEADKKFKYSVKLSDFTTLQQLADAAVDSVLIDRDYNFSNNETVNFGGKTLTIDCKAKFIGDGNLVFTQLGKGSIVVGAFMESVTTPWVIKPWTDNNEWITDPAAIVATLKQSKTDGYQPTVNDYVKFPGIESLLPPEAKDQNISSVLEIRECTGVEIHRASGLMACFLFRGCHFCKMVDADNPSGGKDGVITFENLSGDWGKGNYVIGGRTSYGSVSSAQFLRNNGGFERDGGVIGFTSYRAGESGVKTWQGTVGSTTSRNYNLQFRDSAVLYPVWDGFDLGADTDMNPEDDRPGDFPYSQYPVHMLPLNHLIDNLLVRGSLGVGFGMDGKGLYVSNITVEDCAGSGAYLLTHETVFTNIAIIDTNTKDFPANQIYISGACRVNGLRLVGLRSTSGSGMMIDAPNSTVCGITGFVDPSRINVADLMDVGLGNTMINSFNSDSAALRLRIHKLSKTLDSGSVYSHINGGPGSGSAWTEITAIAGSLPDAVSLKINRGDYRAVEIPVSVTALPDNAVRDNGSISMYLEGNSLRALAKRADGSYVRFILAQV</sequence>
<accession>A0A8F2FA28</accession>
<evidence type="ECO:0000256" key="2">
    <source>
        <dbReference type="ARBA" id="ARBA00022844"/>
    </source>
</evidence>
<protein>
    <submittedName>
        <fullName evidence="5">Tail spike protein</fullName>
    </submittedName>
</protein>
<evidence type="ECO:0000313" key="5">
    <source>
        <dbReference type="EMBL" id="QWT71865.1"/>
    </source>
</evidence>
<dbReference type="Proteomes" id="UP000693645">
    <property type="component" value="Segment"/>
</dbReference>
<dbReference type="InterPro" id="IPR040775">
    <property type="entry name" value="Tail_spike_N"/>
</dbReference>
<evidence type="ECO:0000259" key="3">
    <source>
        <dbReference type="Pfam" id="PF09251"/>
    </source>
</evidence>
<dbReference type="GO" id="GO:0019058">
    <property type="term" value="P:viral life cycle"/>
    <property type="evidence" value="ECO:0007669"/>
    <property type="project" value="UniProtKB-ARBA"/>
</dbReference>
<dbReference type="GO" id="GO:0044423">
    <property type="term" value="C:virion component"/>
    <property type="evidence" value="ECO:0007669"/>
    <property type="project" value="UniProtKB-KW"/>
</dbReference>
<dbReference type="SUPFAM" id="SSF51126">
    <property type="entry name" value="Pectin lyase-like"/>
    <property type="match status" value="1"/>
</dbReference>
<comment type="subcellular location">
    <subcellularLocation>
        <location evidence="1">Virion</location>
    </subcellularLocation>
</comment>
<keyword evidence="6" id="KW-1185">Reference proteome</keyword>
<organism evidence="5 6">
    <name type="scientific">Salmonella phage fmb-p1</name>
    <dbReference type="NCBI Taxonomy" id="2849081"/>
    <lineage>
        <taxon>Viruses</taxon>
        <taxon>Duplodnaviria</taxon>
        <taxon>Heunggongvirae</taxon>
        <taxon>Uroviricota</taxon>
        <taxon>Caudoviricetes</taxon>
        <taxon>Sarkviridae</taxon>
        <taxon>Guernseyvirinae</taxon>
        <taxon>Jerseyvirus</taxon>
        <taxon>Jerseyvirus fmbp1</taxon>
    </lineage>
</organism>
<feature type="domain" description="P22 tailspike C-terminal" evidence="3">
    <location>
        <begin position="138"/>
        <end position="684"/>
    </location>
</feature>
<dbReference type="Pfam" id="PF18668">
    <property type="entry name" value="Tail_spike_N"/>
    <property type="match status" value="1"/>
</dbReference>
<dbReference type="InterPro" id="IPR012332">
    <property type="entry name" value="Autotransporter_pectin_lyase_C"/>
</dbReference>
<dbReference type="InterPro" id="IPR011050">
    <property type="entry name" value="Pectin_lyase_fold/virulence"/>
</dbReference>
<reference evidence="5 6" key="1">
    <citation type="submission" date="2021-05" db="EMBL/GenBank/DDBJ databases">
        <authorList>
            <person name="Lu Z."/>
        </authorList>
    </citation>
    <scope>NUCLEOTIDE SEQUENCE [LARGE SCALE GENOMIC DNA]</scope>
</reference>
<dbReference type="Gene3D" id="2.10.10.80">
    <property type="match status" value="1"/>
</dbReference>
<dbReference type="Gene3D" id="2.160.20.20">
    <property type="match status" value="1"/>
</dbReference>
<feature type="domain" description="Tail spike TSP1/Gp66 N-terminal" evidence="4">
    <location>
        <begin position="86"/>
        <end position="132"/>
    </location>
</feature>